<name>A0A839TXV4_9BACL</name>
<organism evidence="2 3">
    <name type="scientific">Paenibacillus rhizosphaerae</name>
    <dbReference type="NCBI Taxonomy" id="297318"/>
    <lineage>
        <taxon>Bacteria</taxon>
        <taxon>Bacillati</taxon>
        <taxon>Bacillota</taxon>
        <taxon>Bacilli</taxon>
        <taxon>Bacillales</taxon>
        <taxon>Paenibacillaceae</taxon>
        <taxon>Paenibacillus</taxon>
    </lineage>
</organism>
<dbReference type="AlphaFoldDB" id="A0A839TXV4"/>
<keyword evidence="1" id="KW-1133">Transmembrane helix</keyword>
<keyword evidence="1" id="KW-0472">Membrane</keyword>
<keyword evidence="1" id="KW-0812">Transmembrane</keyword>
<evidence type="ECO:0000313" key="3">
    <source>
        <dbReference type="Proteomes" id="UP000517523"/>
    </source>
</evidence>
<evidence type="ECO:0000256" key="1">
    <source>
        <dbReference type="SAM" id="Phobius"/>
    </source>
</evidence>
<protein>
    <submittedName>
        <fullName evidence="2">Uncharacterized protein</fullName>
    </submittedName>
</protein>
<evidence type="ECO:0000313" key="2">
    <source>
        <dbReference type="EMBL" id="MBB3130390.1"/>
    </source>
</evidence>
<dbReference type="EMBL" id="JACHXJ010000004">
    <property type="protein sequence ID" value="MBB3130390.1"/>
    <property type="molecule type" value="Genomic_DNA"/>
</dbReference>
<gene>
    <name evidence="2" type="ORF">FHS19_005095</name>
</gene>
<sequence length="162" mass="18624">MHKWLITVWMTSPVLQRLLAAELPDAEAEHSAHGAWYWLSYALAILLFGFAIYVMIGARLKRRLSRLKHTLSDELVKVNGALVAEKSSELTEERAGQFAQSHIRRLTDLRDRLRSDVDALNELDISVYDLKGLNQAISHYNAEKMSIREDIAAEESKQYRMR</sequence>
<accession>A0A839TXV4</accession>
<proteinExistence type="predicted"/>
<feature type="transmembrane region" description="Helical" evidence="1">
    <location>
        <begin position="36"/>
        <end position="56"/>
    </location>
</feature>
<dbReference type="Proteomes" id="UP000517523">
    <property type="component" value="Unassembled WGS sequence"/>
</dbReference>
<comment type="caution">
    <text evidence="2">The sequence shown here is derived from an EMBL/GenBank/DDBJ whole genome shotgun (WGS) entry which is preliminary data.</text>
</comment>
<dbReference type="RefSeq" id="WP_183584482.1">
    <property type="nucleotide sequence ID" value="NZ_JACHXJ010000004.1"/>
</dbReference>
<reference evidence="2 3" key="1">
    <citation type="submission" date="2020-08" db="EMBL/GenBank/DDBJ databases">
        <title>Genomic Encyclopedia of Type Strains, Phase III (KMG-III): the genomes of soil and plant-associated and newly described type strains.</title>
        <authorList>
            <person name="Whitman W."/>
        </authorList>
    </citation>
    <scope>NUCLEOTIDE SEQUENCE [LARGE SCALE GENOMIC DNA]</scope>
    <source>
        <strain evidence="2 3">CECT 5831</strain>
    </source>
</reference>